<feature type="transmembrane region" description="Helical" evidence="2">
    <location>
        <begin position="6"/>
        <end position="26"/>
    </location>
</feature>
<evidence type="ECO:0000313" key="3">
    <source>
        <dbReference type="EMBL" id="GGH79769.1"/>
    </source>
</evidence>
<feature type="compositionally biased region" description="Basic and acidic residues" evidence="1">
    <location>
        <begin position="70"/>
        <end position="114"/>
    </location>
</feature>
<protein>
    <recommendedName>
        <fullName evidence="5">YceG-like family protein</fullName>
    </recommendedName>
</protein>
<evidence type="ECO:0000256" key="2">
    <source>
        <dbReference type="SAM" id="Phobius"/>
    </source>
</evidence>
<keyword evidence="2" id="KW-0812">Transmembrane</keyword>
<proteinExistence type="predicted"/>
<dbReference type="Gene3D" id="3.30.1490.480">
    <property type="entry name" value="Endolytic murein transglycosylase"/>
    <property type="match status" value="1"/>
</dbReference>
<gene>
    <name evidence="3" type="ORF">GCM10007096_15190</name>
</gene>
<sequence>MTKNGMRAFAAGMIITCAVIAFFYYFMLSDTGQAKKATSKTLSDSAVEDYLAKKGQIAVDQKTFNAWQKAETEKDSKQDSKASDEKSTDQKDQSTAKSDEKSKTDDKDASETKPTKVKIHIKSGMTSTDIADQLESEHIIKKGQADDLVHYIVKNGLEKYIQLGTYTVSSDMSLAEIAKTIAKER</sequence>
<keyword evidence="4" id="KW-1185">Reference proteome</keyword>
<accession>A0A8J3EL64</accession>
<name>A0A8J3EL64_9BACL</name>
<dbReference type="EMBL" id="BMFV01000008">
    <property type="protein sequence ID" value="GGH79769.1"/>
    <property type="molecule type" value="Genomic_DNA"/>
</dbReference>
<keyword evidence="2" id="KW-0472">Membrane</keyword>
<organism evidence="3 4">
    <name type="scientific">Pullulanibacillus pueri</name>
    <dbReference type="NCBI Taxonomy" id="1437324"/>
    <lineage>
        <taxon>Bacteria</taxon>
        <taxon>Bacillati</taxon>
        <taxon>Bacillota</taxon>
        <taxon>Bacilli</taxon>
        <taxon>Bacillales</taxon>
        <taxon>Sporolactobacillaceae</taxon>
        <taxon>Pullulanibacillus</taxon>
    </lineage>
</organism>
<dbReference type="RefSeq" id="WP_188496795.1">
    <property type="nucleotide sequence ID" value="NZ_BMFV01000008.1"/>
</dbReference>
<evidence type="ECO:0000256" key="1">
    <source>
        <dbReference type="SAM" id="MobiDB-lite"/>
    </source>
</evidence>
<feature type="region of interest" description="Disordered" evidence="1">
    <location>
        <begin position="68"/>
        <end position="118"/>
    </location>
</feature>
<evidence type="ECO:0008006" key="5">
    <source>
        <dbReference type="Google" id="ProtNLM"/>
    </source>
</evidence>
<comment type="caution">
    <text evidence="3">The sequence shown here is derived from an EMBL/GenBank/DDBJ whole genome shotgun (WGS) entry which is preliminary data.</text>
</comment>
<keyword evidence="2" id="KW-1133">Transmembrane helix</keyword>
<reference evidence="3" key="2">
    <citation type="submission" date="2020-09" db="EMBL/GenBank/DDBJ databases">
        <authorList>
            <person name="Sun Q."/>
            <person name="Zhou Y."/>
        </authorList>
    </citation>
    <scope>NUCLEOTIDE SEQUENCE</scope>
    <source>
        <strain evidence="3">CGMCC 1.12777</strain>
    </source>
</reference>
<dbReference type="AlphaFoldDB" id="A0A8J3EL64"/>
<evidence type="ECO:0000313" key="4">
    <source>
        <dbReference type="Proteomes" id="UP000656813"/>
    </source>
</evidence>
<reference evidence="3" key="1">
    <citation type="journal article" date="2014" name="Int. J. Syst. Evol. Microbiol.">
        <title>Complete genome sequence of Corynebacterium casei LMG S-19264T (=DSM 44701T), isolated from a smear-ripened cheese.</title>
        <authorList>
            <consortium name="US DOE Joint Genome Institute (JGI-PGF)"/>
            <person name="Walter F."/>
            <person name="Albersmeier A."/>
            <person name="Kalinowski J."/>
            <person name="Ruckert C."/>
        </authorList>
    </citation>
    <scope>NUCLEOTIDE SEQUENCE</scope>
    <source>
        <strain evidence="3">CGMCC 1.12777</strain>
    </source>
</reference>
<dbReference type="Proteomes" id="UP000656813">
    <property type="component" value="Unassembled WGS sequence"/>
</dbReference>